<sequence length="122" mass="14279">MEKIVLYFILTSVFVQILESALLNRINNETPRRNWYIVVPVKTHNGQWCKYHNENLKAHSIKYFHDPCECIVCNHNATEVLIKGCPPPENISSSADRRSWPNCCPQWRAKQAEKRRLATKQT</sequence>
<proteinExistence type="predicted"/>
<name>A0A131YNP4_RHIAP</name>
<dbReference type="EMBL" id="GEDV01008841">
    <property type="protein sequence ID" value="JAP79716.1"/>
    <property type="molecule type" value="Transcribed_RNA"/>
</dbReference>
<feature type="chain" id="PRO_5007285546" evidence="1">
    <location>
        <begin position="21"/>
        <end position="122"/>
    </location>
</feature>
<evidence type="ECO:0000313" key="2">
    <source>
        <dbReference type="EMBL" id="JAP79716.1"/>
    </source>
</evidence>
<dbReference type="AlphaFoldDB" id="A0A131YNP4"/>
<protein>
    <submittedName>
        <fullName evidence="2">8.9 kDa family member</fullName>
    </submittedName>
</protein>
<organism evidence="2">
    <name type="scientific">Rhipicephalus appendiculatus</name>
    <name type="common">Brown ear tick</name>
    <dbReference type="NCBI Taxonomy" id="34631"/>
    <lineage>
        <taxon>Eukaryota</taxon>
        <taxon>Metazoa</taxon>
        <taxon>Ecdysozoa</taxon>
        <taxon>Arthropoda</taxon>
        <taxon>Chelicerata</taxon>
        <taxon>Arachnida</taxon>
        <taxon>Acari</taxon>
        <taxon>Parasitiformes</taxon>
        <taxon>Ixodida</taxon>
        <taxon>Ixodoidea</taxon>
        <taxon>Ixodidae</taxon>
        <taxon>Rhipicephalinae</taxon>
        <taxon>Rhipicephalus</taxon>
        <taxon>Rhipicephalus</taxon>
    </lineage>
</organism>
<feature type="signal peptide" evidence="1">
    <location>
        <begin position="1"/>
        <end position="20"/>
    </location>
</feature>
<evidence type="ECO:0000256" key="1">
    <source>
        <dbReference type="SAM" id="SignalP"/>
    </source>
</evidence>
<keyword evidence="1" id="KW-0732">Signal</keyword>
<reference evidence="2" key="1">
    <citation type="journal article" date="2016" name="Ticks Tick Borne Dis.">
        <title>De novo assembly and annotation of the salivary gland transcriptome of Rhipicephalus appendiculatus male and female ticks during blood feeding.</title>
        <authorList>
            <person name="de Castro M.H."/>
            <person name="de Klerk D."/>
            <person name="Pienaar R."/>
            <person name="Latif A.A."/>
            <person name="Rees D.J."/>
            <person name="Mans B.J."/>
        </authorList>
    </citation>
    <scope>NUCLEOTIDE SEQUENCE</scope>
    <source>
        <tissue evidence="2">Salivary glands</tissue>
    </source>
</reference>
<accession>A0A131YNP4</accession>